<feature type="region of interest" description="Disordered" evidence="2">
    <location>
        <begin position="1"/>
        <end position="21"/>
    </location>
</feature>
<organism evidence="4 5">
    <name type="scientific">Shimia gijangensis</name>
    <dbReference type="NCBI Taxonomy" id="1470563"/>
    <lineage>
        <taxon>Bacteria</taxon>
        <taxon>Pseudomonadati</taxon>
        <taxon>Pseudomonadota</taxon>
        <taxon>Alphaproteobacteria</taxon>
        <taxon>Rhodobacterales</taxon>
        <taxon>Roseobacteraceae</taxon>
    </lineage>
</organism>
<dbReference type="AlphaFoldDB" id="A0A1M6GSI9"/>
<feature type="compositionally biased region" description="Polar residues" evidence="2">
    <location>
        <begin position="1"/>
        <end position="15"/>
    </location>
</feature>
<dbReference type="SUPFAM" id="SSF51905">
    <property type="entry name" value="FAD/NAD(P)-binding domain"/>
    <property type="match status" value="1"/>
</dbReference>
<evidence type="ECO:0000313" key="5">
    <source>
        <dbReference type="Proteomes" id="UP000183982"/>
    </source>
</evidence>
<evidence type="ECO:0000256" key="1">
    <source>
        <dbReference type="ARBA" id="ARBA00023002"/>
    </source>
</evidence>
<dbReference type="Gene3D" id="3.30.9.10">
    <property type="entry name" value="D-Amino Acid Oxidase, subunit A, domain 2"/>
    <property type="match status" value="1"/>
</dbReference>
<dbReference type="InterPro" id="IPR036188">
    <property type="entry name" value="FAD/NAD-bd_sf"/>
</dbReference>
<dbReference type="Proteomes" id="UP000183982">
    <property type="component" value="Unassembled WGS sequence"/>
</dbReference>
<evidence type="ECO:0000259" key="3">
    <source>
        <dbReference type="Pfam" id="PF01266"/>
    </source>
</evidence>
<name>A0A1M6GSI9_9RHOB</name>
<reference evidence="5" key="1">
    <citation type="submission" date="2016-11" db="EMBL/GenBank/DDBJ databases">
        <authorList>
            <person name="Varghese N."/>
            <person name="Submissions S."/>
        </authorList>
    </citation>
    <scope>NUCLEOTIDE SEQUENCE [LARGE SCALE GENOMIC DNA]</scope>
    <source>
        <strain evidence="5">DSM 100564</strain>
    </source>
</reference>
<protein>
    <submittedName>
        <fullName evidence="4">Glycine/D-amino acid oxidase</fullName>
    </submittedName>
</protein>
<proteinExistence type="predicted"/>
<dbReference type="Pfam" id="PF01266">
    <property type="entry name" value="DAO"/>
    <property type="match status" value="1"/>
</dbReference>
<dbReference type="PANTHER" id="PTHR13847">
    <property type="entry name" value="SARCOSINE DEHYDROGENASE-RELATED"/>
    <property type="match status" value="1"/>
</dbReference>
<gene>
    <name evidence="4" type="ORF">SAMN05444000_105109</name>
</gene>
<dbReference type="Gene3D" id="3.50.50.60">
    <property type="entry name" value="FAD/NAD(P)-binding domain"/>
    <property type="match status" value="1"/>
</dbReference>
<dbReference type="STRING" id="1470563.SAMN05444000_105109"/>
<keyword evidence="1" id="KW-0560">Oxidoreductase</keyword>
<dbReference type="EMBL" id="FQZQ01000005">
    <property type="protein sequence ID" value="SHJ12826.1"/>
    <property type="molecule type" value="Genomic_DNA"/>
</dbReference>
<evidence type="ECO:0000256" key="2">
    <source>
        <dbReference type="SAM" id="MobiDB-lite"/>
    </source>
</evidence>
<dbReference type="GO" id="GO:0005737">
    <property type="term" value="C:cytoplasm"/>
    <property type="evidence" value="ECO:0007669"/>
    <property type="project" value="TreeGrafter"/>
</dbReference>
<sequence length="423" mass="45982">MSETTAISLWDNSSAEPDVGSPMNSDDICDVAIIGAGYTGLSTAYHAAQKGLNCHVIEAQHIGYGGSGRNVGLVNAGLWLPPQDVHAMLGKTASVPLMKTLGDMPDYVFSLIEKHQIACEPHRSGTIHAAHAPKGFQDLQRRAEGWRQMGVEVNLLNAAEVADKTGSTAFYGGLLDHRAGTINPMGFARGLARMAKTAGATISTGVTAQSLSRENGLWHVRTARGMVTAKYVVIATNAYSDELWPGLCQSYTTIPFFQLSTKPLGSRISGILKENQGLWDTAPIMFSLRRDNFDRLIIGSMGAVHGNIKGLSQRWASKTLRRIYPALGPVAFESAWHGKIAMTPDHIFRIHRPSENLFAPIGYNGRGIITGTLFGQALADLMIGAREDRLPVPVTDLHPVRNQRLKSVFFNTAFAINQFWKGF</sequence>
<accession>A0A1M6GSI9</accession>
<dbReference type="PANTHER" id="PTHR13847:SF275">
    <property type="entry name" value="GAMMA-GLUTAMYLPUTRESCINE OXIDOREDUCTASE"/>
    <property type="match status" value="1"/>
</dbReference>
<dbReference type="InterPro" id="IPR006076">
    <property type="entry name" value="FAD-dep_OxRdtase"/>
</dbReference>
<dbReference type="RefSeq" id="WP_073250748.1">
    <property type="nucleotide sequence ID" value="NZ_FQZQ01000005.1"/>
</dbReference>
<feature type="domain" description="FAD dependent oxidoreductase" evidence="3">
    <location>
        <begin position="30"/>
        <end position="381"/>
    </location>
</feature>
<evidence type="ECO:0000313" key="4">
    <source>
        <dbReference type="EMBL" id="SHJ12826.1"/>
    </source>
</evidence>
<dbReference type="GO" id="GO:0016491">
    <property type="term" value="F:oxidoreductase activity"/>
    <property type="evidence" value="ECO:0007669"/>
    <property type="project" value="UniProtKB-KW"/>
</dbReference>
<keyword evidence="5" id="KW-1185">Reference proteome</keyword>